<dbReference type="SUPFAM" id="SSF53756">
    <property type="entry name" value="UDP-Glycosyltransferase/glycogen phosphorylase"/>
    <property type="match status" value="1"/>
</dbReference>
<evidence type="ECO:0000313" key="2">
    <source>
        <dbReference type="EMBL" id="WZC49267.2"/>
    </source>
</evidence>
<sequence>MARPDRVVILNDFSSTKGGAGYLADALARAIGAKGTAVTFIAGDSGTAEPAGSVERIALDGAPLLDGRASKAAMRGLYNRAAAAKLRAWIAQNDTPRTVYHLHNWSNILSPSVFDALAPVAARCVIHAHDFFLACPNGAYLDYPRNAVCTRRPLSMGCIATQCDKRAYAHKLWRTARQKVLFSKLAPHLKAATFVMINPAMRPWLNRAIQPAHITTIANPVTPFGPITQAPEAQKGIAHIGQVQRLKGVHDLAEAGRRVGAAISFFGDGEDLDALRIAYPEHHWHGHTPRDEIARHLMQMRAAVVGSQSPEPFCLAAYESVATGLPLILSDAILAADDLMQQGVATGFHAGDVDDLTRTLARILEDDALVAQLGAAARAKGQTLGHALPEWADAHNRLYERIITGAAMQLPDAVPAAPKPRFAGQHR</sequence>
<evidence type="ECO:0000259" key="1">
    <source>
        <dbReference type="Pfam" id="PF00534"/>
    </source>
</evidence>
<evidence type="ECO:0000313" key="3">
    <source>
        <dbReference type="Proteomes" id="UP001440612"/>
    </source>
</evidence>
<dbReference type="PANTHER" id="PTHR12526">
    <property type="entry name" value="GLYCOSYLTRANSFERASE"/>
    <property type="match status" value="1"/>
</dbReference>
<reference evidence="3" key="1">
    <citation type="submission" date="2024-04" db="EMBL/GenBank/DDBJ databases">
        <title>Phylogenomic analyses of a clade within the roseobacter group suggest taxonomic reassignments of species of the genera Aestuariivita, Citreicella, Loktanella, Nautella, Pelagibaca, Ruegeria, Thalassobius, Thiobacimonas and Tropicibacter, and the proposal o.</title>
        <authorList>
            <person name="Jeon C.O."/>
        </authorList>
    </citation>
    <scope>NUCLEOTIDE SEQUENCE [LARGE SCALE GENOMIC DNA]</scope>
    <source>
        <strain evidence="3">BS5-3</strain>
    </source>
</reference>
<dbReference type="InterPro" id="IPR001296">
    <property type="entry name" value="Glyco_trans_1"/>
</dbReference>
<dbReference type="EMBL" id="CP150951">
    <property type="protein sequence ID" value="WZC49267.2"/>
    <property type="molecule type" value="Genomic_DNA"/>
</dbReference>
<dbReference type="EC" id="2.4.-.-" evidence="2"/>
<dbReference type="PANTHER" id="PTHR12526:SF630">
    <property type="entry name" value="GLYCOSYLTRANSFERASE"/>
    <property type="match status" value="1"/>
</dbReference>
<dbReference type="Proteomes" id="UP001440612">
    <property type="component" value="Chromosome"/>
</dbReference>
<gene>
    <name evidence="2" type="ORF">AABB29_00975</name>
</gene>
<dbReference type="Gene3D" id="3.40.50.2000">
    <property type="entry name" value="Glycogen Phosphorylase B"/>
    <property type="match status" value="2"/>
</dbReference>
<protein>
    <submittedName>
        <fullName evidence="2">Glycosyltransferase family 4 protein</fullName>
        <ecNumber evidence="2">2.4.-.-</ecNumber>
    </submittedName>
</protein>
<feature type="domain" description="Glycosyl transferase family 1" evidence="1">
    <location>
        <begin position="229"/>
        <end position="379"/>
    </location>
</feature>
<dbReference type="Pfam" id="PF00534">
    <property type="entry name" value="Glycos_transf_1"/>
    <property type="match status" value="1"/>
</dbReference>
<accession>A0ABZ2V5T7</accession>
<keyword evidence="2" id="KW-0328">Glycosyltransferase</keyword>
<organism evidence="2 3">
    <name type="scientific">Yoonia phaeophyticola</name>
    <dbReference type="NCBI Taxonomy" id="3137369"/>
    <lineage>
        <taxon>Bacteria</taxon>
        <taxon>Pseudomonadati</taxon>
        <taxon>Pseudomonadota</taxon>
        <taxon>Alphaproteobacteria</taxon>
        <taxon>Rhodobacterales</taxon>
        <taxon>Paracoccaceae</taxon>
        <taxon>Yoonia</taxon>
    </lineage>
</organism>
<dbReference type="RefSeq" id="WP_373636871.1">
    <property type="nucleotide sequence ID" value="NZ_CP150951.2"/>
</dbReference>
<dbReference type="GO" id="GO:0016757">
    <property type="term" value="F:glycosyltransferase activity"/>
    <property type="evidence" value="ECO:0007669"/>
    <property type="project" value="UniProtKB-KW"/>
</dbReference>
<name>A0ABZ2V5T7_9RHOB</name>
<keyword evidence="2" id="KW-0808">Transferase</keyword>
<keyword evidence="3" id="KW-1185">Reference proteome</keyword>
<dbReference type="CDD" id="cd03801">
    <property type="entry name" value="GT4_PimA-like"/>
    <property type="match status" value="1"/>
</dbReference>
<proteinExistence type="predicted"/>